<dbReference type="RefSeq" id="WP_145245299.1">
    <property type="nucleotide sequence ID" value="NZ_CP036278.1"/>
</dbReference>
<organism evidence="2 3">
    <name type="scientific">Aeoliella mucimassa</name>
    <dbReference type="NCBI Taxonomy" id="2527972"/>
    <lineage>
        <taxon>Bacteria</taxon>
        <taxon>Pseudomonadati</taxon>
        <taxon>Planctomycetota</taxon>
        <taxon>Planctomycetia</taxon>
        <taxon>Pirellulales</taxon>
        <taxon>Lacipirellulaceae</taxon>
        <taxon>Aeoliella</taxon>
    </lineage>
</organism>
<dbReference type="AlphaFoldDB" id="A0A518AHV5"/>
<gene>
    <name evidence="2" type="ORF">Pan181_04830</name>
</gene>
<dbReference type="InterPro" id="IPR041916">
    <property type="entry name" value="Anti_sigma_zinc_sf"/>
</dbReference>
<dbReference type="KEGG" id="amuc:Pan181_04830"/>
<protein>
    <recommendedName>
        <fullName evidence="4">Zinc-finger domain-containing protein</fullName>
    </recommendedName>
</protein>
<feature type="compositionally biased region" description="Basic and acidic residues" evidence="1">
    <location>
        <begin position="268"/>
        <end position="279"/>
    </location>
</feature>
<proteinExistence type="predicted"/>
<dbReference type="EMBL" id="CP036278">
    <property type="protein sequence ID" value="QDU54302.1"/>
    <property type="molecule type" value="Genomic_DNA"/>
</dbReference>
<evidence type="ECO:0000313" key="2">
    <source>
        <dbReference type="EMBL" id="QDU54302.1"/>
    </source>
</evidence>
<reference evidence="2 3" key="1">
    <citation type="submission" date="2019-02" db="EMBL/GenBank/DDBJ databases">
        <title>Deep-cultivation of Planctomycetes and their phenomic and genomic characterization uncovers novel biology.</title>
        <authorList>
            <person name="Wiegand S."/>
            <person name="Jogler M."/>
            <person name="Boedeker C."/>
            <person name="Pinto D."/>
            <person name="Vollmers J."/>
            <person name="Rivas-Marin E."/>
            <person name="Kohn T."/>
            <person name="Peeters S.H."/>
            <person name="Heuer A."/>
            <person name="Rast P."/>
            <person name="Oberbeckmann S."/>
            <person name="Bunk B."/>
            <person name="Jeske O."/>
            <person name="Meyerdierks A."/>
            <person name="Storesund J.E."/>
            <person name="Kallscheuer N."/>
            <person name="Luecker S."/>
            <person name="Lage O.M."/>
            <person name="Pohl T."/>
            <person name="Merkel B.J."/>
            <person name="Hornburger P."/>
            <person name="Mueller R.-W."/>
            <person name="Bruemmer F."/>
            <person name="Labrenz M."/>
            <person name="Spormann A.M."/>
            <person name="Op den Camp H."/>
            <person name="Overmann J."/>
            <person name="Amann R."/>
            <person name="Jetten M.S.M."/>
            <person name="Mascher T."/>
            <person name="Medema M.H."/>
            <person name="Devos D.P."/>
            <person name="Kaster A.-K."/>
            <person name="Ovreas L."/>
            <person name="Rohde M."/>
            <person name="Galperin M.Y."/>
            <person name="Jogler C."/>
        </authorList>
    </citation>
    <scope>NUCLEOTIDE SEQUENCE [LARGE SCALE GENOMIC DNA]</scope>
    <source>
        <strain evidence="2 3">Pan181</strain>
    </source>
</reference>
<accession>A0A518AHV5</accession>
<dbReference type="Proteomes" id="UP000315750">
    <property type="component" value="Chromosome"/>
</dbReference>
<name>A0A518AHV5_9BACT</name>
<feature type="compositionally biased region" description="Basic and acidic residues" evidence="1">
    <location>
        <begin position="303"/>
        <end position="312"/>
    </location>
</feature>
<dbReference type="OrthoDB" id="292904at2"/>
<sequence>MSESSFQFDDELLSAYLDGQLTDDELREVESWLARDEAARTTLEELRSVSQEVQALPRQSVPSEWTTALAARLDEAAQRKDDSPPSSGGVSLPVIPFGRSLRGLWWSAAAIAAAIAIMVAMPQDEPPQVVMSGGLKSPKMANGAEIAADSASEPAMEDSDSDVPTFESAAPVERMAEAAVAPSDSPVRSLPAGNGPTLYRGLETDAVRMADRAISNEPYLVVWAEVPPQTLKQNHMNEVLGANGIQVQLKAESWDTAAEPLRQVRQQIERRNAGTRDDSLTLGGIAGEVADEVPTSRFPTPEESNRSTREESAPASIAASSTPLDTRGTDDQEQADLKVAEQTPTEPEGETILVEATAGQIMGCLSAMEMDPDNFAEITVESIGNLSMVNSLRSGESLGFGGFGTSRRMLGVERGSSSANESDSGVLAQQPLESEAMSRAQRVETPDNTQVESLPNLVNNKLPEGNARRLKQTKGWYFQNSAPVNADNAYQLREPTMAKMSKAEVNQFEQRQDLRQQQLAEFNMRLNSLDPAGNTSNLIEPLHEAQPVQVLFVLRNRYLPETASPAAEPPPAAEAESSESP</sequence>
<dbReference type="Gene3D" id="1.10.10.1320">
    <property type="entry name" value="Anti-sigma factor, zinc-finger domain"/>
    <property type="match status" value="1"/>
</dbReference>
<feature type="region of interest" description="Disordered" evidence="1">
    <location>
        <begin position="562"/>
        <end position="581"/>
    </location>
</feature>
<keyword evidence="3" id="KW-1185">Reference proteome</keyword>
<evidence type="ECO:0000313" key="3">
    <source>
        <dbReference type="Proteomes" id="UP000315750"/>
    </source>
</evidence>
<evidence type="ECO:0008006" key="4">
    <source>
        <dbReference type="Google" id="ProtNLM"/>
    </source>
</evidence>
<feature type="region of interest" description="Disordered" evidence="1">
    <location>
        <begin position="268"/>
        <end position="334"/>
    </location>
</feature>
<evidence type="ECO:0000256" key="1">
    <source>
        <dbReference type="SAM" id="MobiDB-lite"/>
    </source>
</evidence>